<feature type="chain" id="PRO_5045117860" description="Cell wall galactomannoprotein Mp2/allergen F17-like protein" evidence="2">
    <location>
        <begin position="22"/>
        <end position="403"/>
    </location>
</feature>
<gene>
    <name evidence="3" type="primary">g6678</name>
    <name evidence="3" type="ORF">EsDP_00006678</name>
</gene>
<evidence type="ECO:0000313" key="3">
    <source>
        <dbReference type="EMBL" id="GAB0138443.1"/>
    </source>
</evidence>
<feature type="compositionally biased region" description="Low complexity" evidence="1">
    <location>
        <begin position="185"/>
        <end position="260"/>
    </location>
</feature>
<feature type="compositionally biased region" description="Low complexity" evidence="1">
    <location>
        <begin position="361"/>
        <end position="373"/>
    </location>
</feature>
<proteinExistence type="predicted"/>
<keyword evidence="4" id="KW-1185">Reference proteome</keyword>
<evidence type="ECO:0000313" key="4">
    <source>
        <dbReference type="Proteomes" id="UP001562357"/>
    </source>
</evidence>
<reference evidence="4" key="1">
    <citation type="submission" date="2024-06" db="EMBL/GenBank/DDBJ databases">
        <title>Draft Genome Sequences of Epichloe bromicola Strains Isolated from Elymus ciliaris.</title>
        <authorList>
            <consortium name="Epichloe bromicola genome sequencing consortium"/>
            <person name="Miura A."/>
            <person name="Imano S."/>
            <person name="Ashida A."/>
            <person name="Sato I."/>
            <person name="Chiba S."/>
            <person name="Tanaka A."/>
            <person name="Camagna M."/>
            <person name="Takemoto D."/>
        </authorList>
    </citation>
    <scope>NUCLEOTIDE SEQUENCE [LARGE SCALE GENOMIC DNA]</scope>
    <source>
        <strain evidence="4">DP</strain>
    </source>
</reference>
<dbReference type="Pfam" id="PF12296">
    <property type="entry name" value="HsbA"/>
    <property type="match status" value="1"/>
</dbReference>
<feature type="compositionally biased region" description="Polar residues" evidence="1">
    <location>
        <begin position="297"/>
        <end position="308"/>
    </location>
</feature>
<dbReference type="PANTHER" id="PTHR38123:SF6">
    <property type="entry name" value="CELL WALL SERINE-THREONINE-RICH GALACTOMANNOPROTEIN MP1 (AFU_ORTHOLOGUE AFUA_4G03240)"/>
    <property type="match status" value="1"/>
</dbReference>
<dbReference type="PANTHER" id="PTHR38123">
    <property type="entry name" value="CELL WALL SERINE-THREONINE-RICH GALACTOMANNOPROTEIN MP1 (AFU_ORTHOLOGUE AFUA_4G03240)"/>
    <property type="match status" value="1"/>
</dbReference>
<name>A0ABQ0CYJ9_9HYPO</name>
<evidence type="ECO:0008006" key="5">
    <source>
        <dbReference type="Google" id="ProtNLM"/>
    </source>
</evidence>
<feature type="signal peptide" evidence="2">
    <location>
        <begin position="1"/>
        <end position="21"/>
    </location>
</feature>
<organism evidence="3 4">
    <name type="scientific">Epichloe bromicola</name>
    <dbReference type="NCBI Taxonomy" id="79588"/>
    <lineage>
        <taxon>Eukaryota</taxon>
        <taxon>Fungi</taxon>
        <taxon>Dikarya</taxon>
        <taxon>Ascomycota</taxon>
        <taxon>Pezizomycotina</taxon>
        <taxon>Sordariomycetes</taxon>
        <taxon>Hypocreomycetidae</taxon>
        <taxon>Hypocreales</taxon>
        <taxon>Clavicipitaceae</taxon>
        <taxon>Epichloe</taxon>
    </lineage>
</organism>
<sequence>MKFLLLATTALAAATSPTTHALVERRGPVLKADISAIVSNVAALQNAVSDFQGAQQADGLVASSQAVVSSITKATTDAKSSPTLSDNEAEDLIGPIGDLIKMVNATVESLISKKQVLAASGRGCDVLPQLQAQEAGTKAFTDALTPKLPKSFRDFAPQLSALIVASLAKGMAAFKDVQCTSATTSTTRAATATSASASTTRAAAATSASASTTTVGTTTTAAGSTAIGTATGTAPGTATGTAPGTATGTAPGTAPGTVTSVATATETQSCPPPETVTETETEPCDTETAGPTGGHGTKTTDGSGSQPTGDHRGNPGSQPTGGHGENPGSQPTGDHRGNPGSGGSGPEPTTLVPVPTGDNGGSTSPAGSSPTSPVVVAGAARGQVCFFSVTFAAIVGAIGAVAL</sequence>
<feature type="region of interest" description="Disordered" evidence="1">
    <location>
        <begin position="185"/>
        <end position="373"/>
    </location>
</feature>
<protein>
    <recommendedName>
        <fullName evidence="5">Cell wall galactomannoprotein Mp2/allergen F17-like protein</fullName>
    </recommendedName>
</protein>
<dbReference type="Gene3D" id="1.20.1280.140">
    <property type="match status" value="1"/>
</dbReference>
<dbReference type="InterPro" id="IPR021054">
    <property type="entry name" value="Cell_wall_mannoprotein_1"/>
</dbReference>
<evidence type="ECO:0000256" key="2">
    <source>
        <dbReference type="SAM" id="SignalP"/>
    </source>
</evidence>
<comment type="caution">
    <text evidence="3">The sequence shown here is derived from an EMBL/GenBank/DDBJ whole genome shotgun (WGS) entry which is preliminary data.</text>
</comment>
<keyword evidence="2" id="KW-0732">Signal</keyword>
<dbReference type="EMBL" id="BAAFGZ010000416">
    <property type="protein sequence ID" value="GAB0138443.1"/>
    <property type="molecule type" value="Genomic_DNA"/>
</dbReference>
<accession>A0ABQ0CYJ9</accession>
<evidence type="ECO:0000256" key="1">
    <source>
        <dbReference type="SAM" id="MobiDB-lite"/>
    </source>
</evidence>
<dbReference type="Proteomes" id="UP001562357">
    <property type="component" value="Unassembled WGS sequence"/>
</dbReference>